<proteinExistence type="predicted"/>
<accession>A0A0E2HH38</accession>
<sequence length="141" mass="15345">MRKLALILVSSAICVASAFSAFAGSVPTAQEIAAWEAEQYKYNCDPVAKSEGPTSRAASLVGSDVRQIYSGYGAYGYIWGYTEVQNAGVDAYHYTRVEGKENGSLIASQKEYGYGYVEAETDDITDALHRTIKASVYWGEK</sequence>
<feature type="chain" id="PRO_5002395704" evidence="1">
    <location>
        <begin position="24"/>
        <end position="141"/>
    </location>
</feature>
<name>A0A0E2HH38_9FIRM</name>
<feature type="signal peptide" evidence="1">
    <location>
        <begin position="1"/>
        <end position="23"/>
    </location>
</feature>
<dbReference type="RefSeq" id="WP_002594323.1">
    <property type="nucleotide sequence ID" value="NZ_KB850987.1"/>
</dbReference>
<gene>
    <name evidence="2" type="ORF">HMPREF1090_00473</name>
</gene>
<evidence type="ECO:0000313" key="2">
    <source>
        <dbReference type="EMBL" id="ENZ19565.1"/>
    </source>
</evidence>
<evidence type="ECO:0000256" key="1">
    <source>
        <dbReference type="SAM" id="SignalP"/>
    </source>
</evidence>
<keyword evidence="1" id="KW-0732">Signal</keyword>
<dbReference type="AlphaFoldDB" id="A0A0E2HH38"/>
<dbReference type="EMBL" id="AGYR01000004">
    <property type="protein sequence ID" value="ENZ19565.1"/>
    <property type="molecule type" value="Genomic_DNA"/>
</dbReference>
<protein>
    <submittedName>
        <fullName evidence="2">Uncharacterized protein</fullName>
    </submittedName>
</protein>
<evidence type="ECO:0000313" key="3">
    <source>
        <dbReference type="Proteomes" id="UP000013085"/>
    </source>
</evidence>
<organism evidence="2 3">
    <name type="scientific">[Clostridium] clostridioforme 90A8</name>
    <dbReference type="NCBI Taxonomy" id="999408"/>
    <lineage>
        <taxon>Bacteria</taxon>
        <taxon>Bacillati</taxon>
        <taxon>Bacillota</taxon>
        <taxon>Clostridia</taxon>
        <taxon>Lachnospirales</taxon>
        <taxon>Lachnospiraceae</taxon>
        <taxon>Enterocloster</taxon>
    </lineage>
</organism>
<dbReference type="HOGENOM" id="CLU_1822023_0_0_9"/>
<comment type="caution">
    <text evidence="2">The sequence shown here is derived from an EMBL/GenBank/DDBJ whole genome shotgun (WGS) entry which is preliminary data.</text>
</comment>
<dbReference type="Proteomes" id="UP000013085">
    <property type="component" value="Unassembled WGS sequence"/>
</dbReference>
<reference evidence="2 3" key="1">
    <citation type="submission" date="2013-01" db="EMBL/GenBank/DDBJ databases">
        <title>The Genome Sequence of Clostridium clostridioforme 90A8.</title>
        <authorList>
            <consortium name="The Broad Institute Genome Sequencing Platform"/>
            <person name="Earl A."/>
            <person name="Ward D."/>
            <person name="Feldgarden M."/>
            <person name="Gevers D."/>
            <person name="Courvalin P."/>
            <person name="Lambert T."/>
            <person name="Walker B."/>
            <person name="Young S.K."/>
            <person name="Zeng Q."/>
            <person name="Gargeya S."/>
            <person name="Fitzgerald M."/>
            <person name="Haas B."/>
            <person name="Abouelleil A."/>
            <person name="Alvarado L."/>
            <person name="Arachchi H.M."/>
            <person name="Berlin A.M."/>
            <person name="Chapman S.B."/>
            <person name="Dewar J."/>
            <person name="Goldberg J."/>
            <person name="Griggs A."/>
            <person name="Gujja S."/>
            <person name="Hansen M."/>
            <person name="Howarth C."/>
            <person name="Imamovic A."/>
            <person name="Larimer J."/>
            <person name="McCowan C."/>
            <person name="Murphy C."/>
            <person name="Neiman D."/>
            <person name="Pearson M."/>
            <person name="Priest M."/>
            <person name="Roberts A."/>
            <person name="Saif S."/>
            <person name="Shea T."/>
            <person name="Sisk P."/>
            <person name="Sykes S."/>
            <person name="Wortman J."/>
            <person name="Nusbaum C."/>
            <person name="Birren B."/>
        </authorList>
    </citation>
    <scope>NUCLEOTIDE SEQUENCE [LARGE SCALE GENOMIC DNA]</scope>
    <source>
        <strain evidence="2 3">90A8</strain>
    </source>
</reference>